<dbReference type="GO" id="GO:0034605">
    <property type="term" value="P:cellular response to heat"/>
    <property type="evidence" value="ECO:0007669"/>
    <property type="project" value="TreeGrafter"/>
</dbReference>
<protein>
    <submittedName>
        <fullName evidence="7">ATP-dependent Clp protease ATP-binding subunit ClpC</fullName>
    </submittedName>
</protein>
<evidence type="ECO:0000259" key="6">
    <source>
        <dbReference type="PROSITE" id="PS50151"/>
    </source>
</evidence>
<dbReference type="SMART" id="SM00382">
    <property type="entry name" value="AAA"/>
    <property type="match status" value="2"/>
</dbReference>
<comment type="caution">
    <text evidence="7">The sequence shown here is derived from an EMBL/GenBank/DDBJ whole genome shotgun (WGS) entry which is preliminary data.</text>
</comment>
<keyword evidence="3 7" id="KW-0067">ATP-binding</keyword>
<dbReference type="GO" id="GO:0016887">
    <property type="term" value="F:ATP hydrolysis activity"/>
    <property type="evidence" value="ECO:0007669"/>
    <property type="project" value="InterPro"/>
</dbReference>
<dbReference type="InterPro" id="IPR018368">
    <property type="entry name" value="ClpA/B_CS1"/>
</dbReference>
<dbReference type="InterPro" id="IPR001943">
    <property type="entry name" value="UVR_dom"/>
</dbReference>
<dbReference type="PRINTS" id="PR00300">
    <property type="entry name" value="CLPPROTEASEA"/>
</dbReference>
<dbReference type="PROSITE" id="PS00870">
    <property type="entry name" value="CLPAB_1"/>
    <property type="match status" value="1"/>
</dbReference>
<dbReference type="GO" id="GO:0006508">
    <property type="term" value="P:proteolysis"/>
    <property type="evidence" value="ECO:0007669"/>
    <property type="project" value="UniProtKB-KW"/>
</dbReference>
<gene>
    <name evidence="7" type="primary">clpC</name>
    <name evidence="7" type="ORF">BWY43_00121</name>
</gene>
<dbReference type="InterPro" id="IPR003593">
    <property type="entry name" value="AAA+_ATPase"/>
</dbReference>
<dbReference type="Pfam" id="PF07724">
    <property type="entry name" value="AAA_2"/>
    <property type="match status" value="1"/>
</dbReference>
<dbReference type="Gene3D" id="4.10.860.10">
    <property type="entry name" value="UVR domain"/>
    <property type="match status" value="1"/>
</dbReference>
<keyword evidence="2" id="KW-0547">Nucleotide-binding</keyword>
<dbReference type="InterPro" id="IPR003959">
    <property type="entry name" value="ATPase_AAA_core"/>
</dbReference>
<evidence type="ECO:0000256" key="1">
    <source>
        <dbReference type="ARBA" id="ARBA00022737"/>
    </source>
</evidence>
<evidence type="ECO:0000256" key="2">
    <source>
        <dbReference type="ARBA" id="ARBA00022741"/>
    </source>
</evidence>
<name>A0A1V5SFY3_9BACT</name>
<feature type="domain" description="UVR" evidence="6">
    <location>
        <begin position="453"/>
        <end position="488"/>
    </location>
</feature>
<reference evidence="7" key="1">
    <citation type="submission" date="2017-02" db="EMBL/GenBank/DDBJ databases">
        <title>Delving into the versatile metabolic prowess of the omnipresent phylum Bacteroidetes.</title>
        <authorList>
            <person name="Nobu M.K."/>
            <person name="Mei R."/>
            <person name="Narihiro T."/>
            <person name="Kuroda K."/>
            <person name="Liu W.-T."/>
        </authorList>
    </citation>
    <scope>NUCLEOTIDE SEQUENCE</scope>
    <source>
        <strain evidence="7">ADurb.Bin280</strain>
    </source>
</reference>
<proteinExistence type="predicted"/>
<dbReference type="PROSITE" id="PS50151">
    <property type="entry name" value="UVR"/>
    <property type="match status" value="1"/>
</dbReference>
<dbReference type="FunFam" id="3.40.50.300:FF:000025">
    <property type="entry name" value="ATP-dependent Clp protease subunit"/>
    <property type="match status" value="1"/>
</dbReference>
<dbReference type="PANTHER" id="PTHR11638:SF18">
    <property type="entry name" value="HEAT SHOCK PROTEIN 104"/>
    <property type="match status" value="1"/>
</dbReference>
<dbReference type="Gene3D" id="3.40.50.300">
    <property type="entry name" value="P-loop containing nucleotide triphosphate hydrolases"/>
    <property type="match status" value="2"/>
</dbReference>
<dbReference type="Pfam" id="PF00004">
    <property type="entry name" value="AAA"/>
    <property type="match status" value="1"/>
</dbReference>
<dbReference type="FunFam" id="3.40.50.300:FF:000010">
    <property type="entry name" value="Chaperone clpB 1, putative"/>
    <property type="match status" value="1"/>
</dbReference>
<dbReference type="Pfam" id="PF10431">
    <property type="entry name" value="ClpB_D2-small"/>
    <property type="match status" value="1"/>
</dbReference>
<dbReference type="AlphaFoldDB" id="A0A1V5SFY3"/>
<accession>A0A1V5SFY3</accession>
<feature type="coiled-coil region" evidence="5">
    <location>
        <begin position="442"/>
        <end position="498"/>
    </location>
</feature>
<organism evidence="7">
    <name type="scientific">candidate division WS2 bacterium ADurb.Bin280</name>
    <dbReference type="NCBI Taxonomy" id="1852829"/>
    <lineage>
        <taxon>Bacteria</taxon>
        <taxon>candidate division WS2</taxon>
    </lineage>
</organism>
<dbReference type="Gene3D" id="1.10.1780.10">
    <property type="entry name" value="Clp, N-terminal domain"/>
    <property type="match status" value="1"/>
</dbReference>
<dbReference type="GO" id="GO:0008233">
    <property type="term" value="F:peptidase activity"/>
    <property type="evidence" value="ECO:0007669"/>
    <property type="project" value="UniProtKB-KW"/>
</dbReference>
<dbReference type="InterPro" id="IPR019489">
    <property type="entry name" value="Clp_ATPase_C"/>
</dbReference>
<keyword evidence="7" id="KW-0645">Protease</keyword>
<dbReference type="InterPro" id="IPR041546">
    <property type="entry name" value="ClpA/ClpB_AAA_lid"/>
</dbReference>
<dbReference type="SUPFAM" id="SSF81923">
    <property type="entry name" value="Double Clp-N motif"/>
    <property type="match status" value="1"/>
</dbReference>
<evidence type="ECO:0000313" key="7">
    <source>
        <dbReference type="EMBL" id="OQA53194.1"/>
    </source>
</evidence>
<keyword evidence="1" id="KW-0677">Repeat</keyword>
<evidence type="ECO:0000256" key="5">
    <source>
        <dbReference type="SAM" id="Coils"/>
    </source>
</evidence>
<sequence length="840" mass="95125">MNENVFGKLTKNAKTILLQAEKLSEERGEALNSTHILQSITRLKGTLAKDILQEYTITSEEIEIITSVETKHRGRFGQQVSDDAKKVIIDSFKLAAQFKHYNVDAEHILLSIVSSESCFAYNLINRIGVDPQIIKKQLQSIFKDLFEMDKLIKDQAVERFNDSSGQNVFEGDEDPLLGTQSQPLGGLRTISPNEKFFEDASIDLIKKAKKGEIDLVYGREEEISRCIRILMRRTKNNPIFIGESGVGKTAIVEGLAHKIASGKVPSALLNKKIISLDMGVLIAGTIYRGQFEERLKKVLSHVKNNKDIIIFIDEVHSIVGTGSAEGSMDAANILKPALAKGEIRLIGATTTEEYRKFIEKDPALERRLQPIMVKEPEESETINILKEIRPLYEKHHAVKISDEAIVASVELSQKYLKDRFLPDKAIDLIDEAAAEKKINFSLDQESLKLEKLKSQISQLENQKEELIIQEKFEMAAKIKEKELQLKKKQDELSSKSLKKEPKIIVEREDIAKIVSQITGVPLGNLKSVEARRYKRIEEVIKKNIAGQEEAIRELSRVIRRNRSGIREQNKPIGSFIFLGPSGVGKTEVAKVLSEKFYLDKKALIRFDMSEFSERHNVAQLTGAPPGYVGYEDAGKLTERVRRNPYSILLFDEIEKAHAEVFNVLLQILDEGTLTDARGKTTDFKNTIIIMTSNIGLDEYASIKKIGFKTDEEQKYKQIKELLSKRVGEFLRPELINRIDKIIVFDTLGKNDLEKIALLNIEKLQKRLLDMEIEASFSKELIKEILEINFDPMFGARPLVREISEKIESQISDLIISGDVSKGDKVEFTINKDGKLQHRKA</sequence>
<dbReference type="InterPro" id="IPR050130">
    <property type="entry name" value="ClpA_ClpB"/>
</dbReference>
<evidence type="ECO:0000256" key="4">
    <source>
        <dbReference type="ARBA" id="ARBA00023186"/>
    </source>
</evidence>
<dbReference type="SMART" id="SM01086">
    <property type="entry name" value="ClpB_D2-small"/>
    <property type="match status" value="1"/>
</dbReference>
<dbReference type="GO" id="GO:0005737">
    <property type="term" value="C:cytoplasm"/>
    <property type="evidence" value="ECO:0007669"/>
    <property type="project" value="TreeGrafter"/>
</dbReference>
<dbReference type="InterPro" id="IPR027417">
    <property type="entry name" value="P-loop_NTPase"/>
</dbReference>
<dbReference type="CDD" id="cd19499">
    <property type="entry name" value="RecA-like_ClpB_Hsp104-like"/>
    <property type="match status" value="1"/>
</dbReference>
<dbReference type="EMBL" id="MWBO01000008">
    <property type="protein sequence ID" value="OQA53194.1"/>
    <property type="molecule type" value="Genomic_DNA"/>
</dbReference>
<dbReference type="Pfam" id="PF02861">
    <property type="entry name" value="Clp_N"/>
    <property type="match status" value="1"/>
</dbReference>
<keyword evidence="4" id="KW-0143">Chaperone</keyword>
<evidence type="ECO:0000256" key="3">
    <source>
        <dbReference type="ARBA" id="ARBA00022840"/>
    </source>
</evidence>
<dbReference type="GO" id="GO:0005524">
    <property type="term" value="F:ATP binding"/>
    <property type="evidence" value="ECO:0007669"/>
    <property type="project" value="UniProtKB-KW"/>
</dbReference>
<dbReference type="SUPFAM" id="SSF52540">
    <property type="entry name" value="P-loop containing nucleoside triphosphate hydrolases"/>
    <property type="match status" value="2"/>
</dbReference>
<dbReference type="InterPro" id="IPR001270">
    <property type="entry name" value="ClpA/B"/>
</dbReference>
<dbReference type="InterPro" id="IPR036628">
    <property type="entry name" value="Clp_N_dom_sf"/>
</dbReference>
<dbReference type="Proteomes" id="UP000485367">
    <property type="component" value="Unassembled WGS sequence"/>
</dbReference>
<dbReference type="Gene3D" id="1.10.8.60">
    <property type="match status" value="2"/>
</dbReference>
<dbReference type="PANTHER" id="PTHR11638">
    <property type="entry name" value="ATP-DEPENDENT CLP PROTEASE"/>
    <property type="match status" value="1"/>
</dbReference>
<dbReference type="CDD" id="cd00009">
    <property type="entry name" value="AAA"/>
    <property type="match status" value="1"/>
</dbReference>
<dbReference type="Pfam" id="PF17871">
    <property type="entry name" value="AAA_lid_9"/>
    <property type="match status" value="1"/>
</dbReference>
<dbReference type="InterPro" id="IPR004176">
    <property type="entry name" value="Clp_R_N"/>
</dbReference>
<keyword evidence="5" id="KW-0175">Coiled coil</keyword>
<keyword evidence="7" id="KW-0378">Hydrolase</keyword>